<gene>
    <name evidence="1" type="ORF">EV420DRAFT_1240735</name>
</gene>
<protein>
    <submittedName>
        <fullName evidence="1">Uncharacterized protein</fullName>
    </submittedName>
</protein>
<dbReference type="AlphaFoldDB" id="A0AA39NHS2"/>
<name>A0AA39NHS2_ARMTA</name>
<keyword evidence="2" id="KW-1185">Reference proteome</keyword>
<proteinExistence type="predicted"/>
<dbReference type="RefSeq" id="XP_060336698.1">
    <property type="nucleotide sequence ID" value="XM_060466633.1"/>
</dbReference>
<comment type="caution">
    <text evidence="1">The sequence shown here is derived from an EMBL/GenBank/DDBJ whole genome shotgun (WGS) entry which is preliminary data.</text>
</comment>
<reference evidence="1" key="1">
    <citation type="submission" date="2023-06" db="EMBL/GenBank/DDBJ databases">
        <authorList>
            <consortium name="Lawrence Berkeley National Laboratory"/>
            <person name="Ahrendt S."/>
            <person name="Sahu N."/>
            <person name="Indic B."/>
            <person name="Wong-Bajracharya J."/>
            <person name="Merenyi Z."/>
            <person name="Ke H.-M."/>
            <person name="Monk M."/>
            <person name="Kocsube S."/>
            <person name="Drula E."/>
            <person name="Lipzen A."/>
            <person name="Balint B."/>
            <person name="Henrissat B."/>
            <person name="Andreopoulos B."/>
            <person name="Martin F.M."/>
            <person name="Harder C.B."/>
            <person name="Rigling D."/>
            <person name="Ford K.L."/>
            <person name="Foster G.D."/>
            <person name="Pangilinan J."/>
            <person name="Papanicolaou A."/>
            <person name="Barry K."/>
            <person name="LaButti K."/>
            <person name="Viragh M."/>
            <person name="Koriabine M."/>
            <person name="Yan M."/>
            <person name="Riley R."/>
            <person name="Champramary S."/>
            <person name="Plett K.L."/>
            <person name="Tsai I.J."/>
            <person name="Slot J."/>
            <person name="Sipos G."/>
            <person name="Plett J."/>
            <person name="Nagy L.G."/>
            <person name="Grigoriev I.V."/>
        </authorList>
    </citation>
    <scope>NUCLEOTIDE SEQUENCE</scope>
    <source>
        <strain evidence="1">CCBAS 213</strain>
    </source>
</reference>
<dbReference type="Proteomes" id="UP001175211">
    <property type="component" value="Unassembled WGS sequence"/>
</dbReference>
<dbReference type="EMBL" id="JAUEPS010000004">
    <property type="protein sequence ID" value="KAK0465871.1"/>
    <property type="molecule type" value="Genomic_DNA"/>
</dbReference>
<sequence>KDQQVYEHNCQHVKKAADVIKMRQQKWSGSPFFKLDRGTMSKKYKKLKANNINLLDGVFIKSMHWDDTPPLPKLPEMKLSKIGRRVGPRSVSFWMYCILITLHLTESDFKVIPHIHSVIVLDDFTSNLATDEPWEHI</sequence>
<feature type="non-terminal residue" evidence="1">
    <location>
        <position position="1"/>
    </location>
</feature>
<accession>A0AA39NHS2</accession>
<dbReference type="GeneID" id="85350181"/>
<feature type="non-terminal residue" evidence="1">
    <location>
        <position position="137"/>
    </location>
</feature>
<organism evidence="1 2">
    <name type="scientific">Armillaria tabescens</name>
    <name type="common">Ringless honey mushroom</name>
    <name type="synonym">Agaricus tabescens</name>
    <dbReference type="NCBI Taxonomy" id="1929756"/>
    <lineage>
        <taxon>Eukaryota</taxon>
        <taxon>Fungi</taxon>
        <taxon>Dikarya</taxon>
        <taxon>Basidiomycota</taxon>
        <taxon>Agaricomycotina</taxon>
        <taxon>Agaricomycetes</taxon>
        <taxon>Agaricomycetidae</taxon>
        <taxon>Agaricales</taxon>
        <taxon>Marasmiineae</taxon>
        <taxon>Physalacriaceae</taxon>
        <taxon>Desarmillaria</taxon>
    </lineage>
</organism>
<evidence type="ECO:0000313" key="1">
    <source>
        <dbReference type="EMBL" id="KAK0465871.1"/>
    </source>
</evidence>
<evidence type="ECO:0000313" key="2">
    <source>
        <dbReference type="Proteomes" id="UP001175211"/>
    </source>
</evidence>